<evidence type="ECO:0000313" key="1">
    <source>
        <dbReference type="EMBL" id="MDV2684198.1"/>
    </source>
</evidence>
<name>A0ABU3XA62_9BACI</name>
<organism evidence="1 2">
    <name type="scientific">Alkalihalophilus lindianensis</name>
    <dbReference type="NCBI Taxonomy" id="1630542"/>
    <lineage>
        <taxon>Bacteria</taxon>
        <taxon>Bacillati</taxon>
        <taxon>Bacillota</taxon>
        <taxon>Bacilli</taxon>
        <taxon>Bacillales</taxon>
        <taxon>Bacillaceae</taxon>
        <taxon>Alkalihalophilus</taxon>
    </lineage>
</organism>
<comment type="caution">
    <text evidence="1">The sequence shown here is derived from an EMBL/GenBank/DDBJ whole genome shotgun (WGS) entry which is preliminary data.</text>
</comment>
<proteinExistence type="predicted"/>
<reference evidence="1 2" key="1">
    <citation type="submission" date="2023-10" db="EMBL/GenBank/DDBJ databases">
        <title>Screening of Alkalihalobacillus lindianensis BZ-TG-R113 and Its Alleviation of Salt Stress on Rapeseed Growth.</title>
        <authorList>
            <person name="Zhao B."/>
            <person name="Guo T."/>
        </authorList>
    </citation>
    <scope>NUCLEOTIDE SEQUENCE [LARGE SCALE GENOMIC DNA]</scope>
    <source>
        <strain evidence="1 2">BZ-TG-R113</strain>
    </source>
</reference>
<protein>
    <submittedName>
        <fullName evidence="1">Uncharacterized protein</fullName>
    </submittedName>
</protein>
<dbReference type="Proteomes" id="UP001287282">
    <property type="component" value="Unassembled WGS sequence"/>
</dbReference>
<keyword evidence="2" id="KW-1185">Reference proteome</keyword>
<dbReference type="EMBL" id="JAWJBA010000002">
    <property type="protein sequence ID" value="MDV2684198.1"/>
    <property type="molecule type" value="Genomic_DNA"/>
</dbReference>
<sequence>MEHPAQSCKKYMLHNTPRDLNNVQVQDIVSAIAKAWNNMSHRLHHTYTVNPITATGDRVVLLQREKFFLEILF</sequence>
<gene>
    <name evidence="1" type="ORF">RYX56_07435</name>
</gene>
<dbReference type="RefSeq" id="WP_317121447.1">
    <property type="nucleotide sequence ID" value="NZ_JAWJBA010000002.1"/>
</dbReference>
<evidence type="ECO:0000313" key="2">
    <source>
        <dbReference type="Proteomes" id="UP001287282"/>
    </source>
</evidence>
<accession>A0ABU3XA62</accession>